<proteinExistence type="predicted"/>
<protein>
    <submittedName>
        <fullName evidence="1">170_t:CDS:1</fullName>
    </submittedName>
</protein>
<feature type="non-terminal residue" evidence="1">
    <location>
        <position position="1"/>
    </location>
</feature>
<organism evidence="1 2">
    <name type="scientific">Dentiscutata heterogama</name>
    <dbReference type="NCBI Taxonomy" id="1316150"/>
    <lineage>
        <taxon>Eukaryota</taxon>
        <taxon>Fungi</taxon>
        <taxon>Fungi incertae sedis</taxon>
        <taxon>Mucoromycota</taxon>
        <taxon>Glomeromycotina</taxon>
        <taxon>Glomeromycetes</taxon>
        <taxon>Diversisporales</taxon>
        <taxon>Gigasporaceae</taxon>
        <taxon>Dentiscutata</taxon>
    </lineage>
</organism>
<gene>
    <name evidence="1" type="ORF">DHETER_LOCUS15180</name>
</gene>
<name>A0ACA9QN29_9GLOM</name>
<reference evidence="1" key="1">
    <citation type="submission" date="2021-06" db="EMBL/GenBank/DDBJ databases">
        <authorList>
            <person name="Kallberg Y."/>
            <person name="Tangrot J."/>
            <person name="Rosling A."/>
        </authorList>
    </citation>
    <scope>NUCLEOTIDE SEQUENCE</scope>
    <source>
        <strain evidence="1">IL203A</strain>
    </source>
</reference>
<accession>A0ACA9QN29</accession>
<comment type="caution">
    <text evidence="1">The sequence shown here is derived from an EMBL/GenBank/DDBJ whole genome shotgun (WGS) entry which is preliminary data.</text>
</comment>
<evidence type="ECO:0000313" key="1">
    <source>
        <dbReference type="EMBL" id="CAG8759801.1"/>
    </source>
</evidence>
<sequence length="62" mass="6510">FNDPNDALPPPPPPSTTGSQPESWLIDLGDSEPQQGQIQIPGDLIDTAGGSSNNNNKDQPKT</sequence>
<dbReference type="Proteomes" id="UP000789702">
    <property type="component" value="Unassembled WGS sequence"/>
</dbReference>
<dbReference type="EMBL" id="CAJVPU010050642">
    <property type="protein sequence ID" value="CAG8759801.1"/>
    <property type="molecule type" value="Genomic_DNA"/>
</dbReference>
<feature type="non-terminal residue" evidence="1">
    <location>
        <position position="62"/>
    </location>
</feature>
<keyword evidence="2" id="KW-1185">Reference proteome</keyword>
<evidence type="ECO:0000313" key="2">
    <source>
        <dbReference type="Proteomes" id="UP000789702"/>
    </source>
</evidence>